<dbReference type="AlphaFoldDB" id="A0A3M6YEM4"/>
<evidence type="ECO:0000313" key="5">
    <source>
        <dbReference type="Proteomes" id="UP000282582"/>
    </source>
</evidence>
<evidence type="ECO:0000313" key="4">
    <source>
        <dbReference type="EMBL" id="RMY01322.1"/>
    </source>
</evidence>
<dbReference type="SUPFAM" id="SSF51735">
    <property type="entry name" value="NAD(P)-binding Rossmann-fold domains"/>
    <property type="match status" value="1"/>
</dbReference>
<dbReference type="Pfam" id="PF13561">
    <property type="entry name" value="adh_short_C2"/>
    <property type="match status" value="1"/>
</dbReference>
<gene>
    <name evidence="4" type="ORF">D0868_08560</name>
</gene>
<reference evidence="4 5" key="1">
    <citation type="journal article" date="2018" name="BMC Genomics">
        <title>Genomic evidence for intraspecific hybridization in a clonal and extremely halotolerant yeast.</title>
        <authorList>
            <person name="Gostincar C."/>
            <person name="Stajich J.E."/>
            <person name="Zupancic J."/>
            <person name="Zalar P."/>
            <person name="Gunde-Cimerman N."/>
        </authorList>
    </citation>
    <scope>NUCLEOTIDE SEQUENCE [LARGE SCALE GENOMIC DNA]</scope>
    <source>
        <strain evidence="4 5">EXF-6654</strain>
    </source>
</reference>
<dbReference type="InterPro" id="IPR036291">
    <property type="entry name" value="NAD(P)-bd_dom_sf"/>
</dbReference>
<dbReference type="PANTHER" id="PTHR42760">
    <property type="entry name" value="SHORT-CHAIN DEHYDROGENASES/REDUCTASES FAMILY MEMBER"/>
    <property type="match status" value="1"/>
</dbReference>
<comment type="caution">
    <text evidence="4">The sequence shown here is derived from an EMBL/GenBank/DDBJ whole genome shotgun (WGS) entry which is preliminary data.</text>
</comment>
<dbReference type="Proteomes" id="UP000282582">
    <property type="component" value="Unassembled WGS sequence"/>
</dbReference>
<comment type="similarity">
    <text evidence="1">Belongs to the short-chain dehydrogenases/reductases (SDR) family.</text>
</comment>
<evidence type="ECO:0000256" key="2">
    <source>
        <dbReference type="ARBA" id="ARBA00022857"/>
    </source>
</evidence>
<dbReference type="PRINTS" id="PR00081">
    <property type="entry name" value="GDHRDH"/>
</dbReference>
<proteinExistence type="inferred from homology"/>
<dbReference type="PRINTS" id="PR00080">
    <property type="entry name" value="SDRFAMILY"/>
</dbReference>
<keyword evidence="2" id="KW-0521">NADP</keyword>
<dbReference type="GO" id="GO:0016616">
    <property type="term" value="F:oxidoreductase activity, acting on the CH-OH group of donors, NAD or NADP as acceptor"/>
    <property type="evidence" value="ECO:0007669"/>
    <property type="project" value="TreeGrafter"/>
</dbReference>
<dbReference type="InterPro" id="IPR002347">
    <property type="entry name" value="SDR_fam"/>
</dbReference>
<dbReference type="Gene3D" id="3.40.50.720">
    <property type="entry name" value="NAD(P)-binding Rossmann-like Domain"/>
    <property type="match status" value="1"/>
</dbReference>
<evidence type="ECO:0000256" key="3">
    <source>
        <dbReference type="ARBA" id="ARBA00023002"/>
    </source>
</evidence>
<evidence type="ECO:0000256" key="1">
    <source>
        <dbReference type="ARBA" id="ARBA00006484"/>
    </source>
</evidence>
<organism evidence="4 5">
    <name type="scientific">Hortaea werneckii</name>
    <name type="common">Black yeast</name>
    <name type="synonym">Cladosporium werneckii</name>
    <dbReference type="NCBI Taxonomy" id="91943"/>
    <lineage>
        <taxon>Eukaryota</taxon>
        <taxon>Fungi</taxon>
        <taxon>Dikarya</taxon>
        <taxon>Ascomycota</taxon>
        <taxon>Pezizomycotina</taxon>
        <taxon>Dothideomycetes</taxon>
        <taxon>Dothideomycetidae</taxon>
        <taxon>Mycosphaerellales</taxon>
        <taxon>Teratosphaeriaceae</taxon>
        <taxon>Hortaea</taxon>
    </lineage>
</organism>
<dbReference type="PROSITE" id="PS00061">
    <property type="entry name" value="ADH_SHORT"/>
    <property type="match status" value="1"/>
</dbReference>
<dbReference type="PANTHER" id="PTHR42760:SF115">
    <property type="entry name" value="3-OXOACYL-[ACYL-CARRIER-PROTEIN] REDUCTASE FABG"/>
    <property type="match status" value="1"/>
</dbReference>
<feature type="non-terminal residue" evidence="4">
    <location>
        <position position="298"/>
    </location>
</feature>
<protein>
    <submittedName>
        <fullName evidence="4">Uncharacterized protein</fullName>
    </submittedName>
</protein>
<sequence>MTLAPPVPVVFPTFPDLQGKVALITAWPLVLTRLTTGIGQVGSPDSDTWGNGAASARLLVQNGVKILGCDLHLSSAERTKQRLLNERPEASVEVFACDVTKPDEVKAFVAAAVEKHGQLDILINNVGLTAAGNPETMSHETWSRQIDINLTSVYHLCHLVLPIMEQQRSGSIINNASITAMRYIGKHQIAYASAKAGVVQFSKAIGVMYAKSNIRCNCVVPGLMYTPLVENFARSKDPGDQEAARRIKDHNVPMGWMGTGEDVANAVAWLASGASRYVTAHALIVDGGITQSTGTGFR</sequence>
<dbReference type="InterPro" id="IPR020904">
    <property type="entry name" value="Sc_DH/Rdtase_CS"/>
</dbReference>
<name>A0A3M6YEM4_HORWE</name>
<dbReference type="EMBL" id="QWIK01000767">
    <property type="protein sequence ID" value="RMY01322.1"/>
    <property type="molecule type" value="Genomic_DNA"/>
</dbReference>
<dbReference type="CDD" id="cd05233">
    <property type="entry name" value="SDR_c"/>
    <property type="match status" value="1"/>
</dbReference>
<accession>A0A3M6YEM4</accession>
<dbReference type="FunFam" id="3.40.50.720:FF:000084">
    <property type="entry name" value="Short-chain dehydrogenase reductase"/>
    <property type="match status" value="1"/>
</dbReference>
<keyword evidence="3" id="KW-0560">Oxidoreductase</keyword>